<dbReference type="SUPFAM" id="SSF161098">
    <property type="entry name" value="MetI-like"/>
    <property type="match status" value="1"/>
</dbReference>
<dbReference type="RefSeq" id="WP_132828098.1">
    <property type="nucleotide sequence ID" value="NZ_SMFP01000003.1"/>
</dbReference>
<evidence type="ECO:0000256" key="6">
    <source>
        <dbReference type="ARBA" id="ARBA00023136"/>
    </source>
</evidence>
<reference evidence="9 10" key="1">
    <citation type="submission" date="2019-03" db="EMBL/GenBank/DDBJ databases">
        <authorList>
            <person name="Zhang S."/>
        </authorList>
    </citation>
    <scope>NUCLEOTIDE SEQUENCE [LARGE SCALE GENOMIC DNA]</scope>
    <source>
        <strain evidence="9 10">S4J41</strain>
    </source>
</reference>
<keyword evidence="2 7" id="KW-0813">Transport</keyword>
<feature type="domain" description="ABC transmembrane type-1" evidence="8">
    <location>
        <begin position="72"/>
        <end position="261"/>
    </location>
</feature>
<evidence type="ECO:0000256" key="4">
    <source>
        <dbReference type="ARBA" id="ARBA00022692"/>
    </source>
</evidence>
<dbReference type="PROSITE" id="PS50928">
    <property type="entry name" value="ABC_TM1"/>
    <property type="match status" value="1"/>
</dbReference>
<organism evidence="9 10">
    <name type="scientific">Antarcticimicrobium sediminis</name>
    <dbReference type="NCBI Taxonomy" id="2546227"/>
    <lineage>
        <taxon>Bacteria</taxon>
        <taxon>Pseudomonadati</taxon>
        <taxon>Pseudomonadota</taxon>
        <taxon>Alphaproteobacteria</taxon>
        <taxon>Rhodobacterales</taxon>
        <taxon>Paracoccaceae</taxon>
        <taxon>Antarcticimicrobium</taxon>
    </lineage>
</organism>
<feature type="transmembrane region" description="Helical" evidence="7">
    <location>
        <begin position="76"/>
        <end position="100"/>
    </location>
</feature>
<dbReference type="PANTHER" id="PTHR43386">
    <property type="entry name" value="OLIGOPEPTIDE TRANSPORT SYSTEM PERMEASE PROTEIN APPC"/>
    <property type="match status" value="1"/>
</dbReference>
<dbReference type="CDD" id="cd06261">
    <property type="entry name" value="TM_PBP2"/>
    <property type="match status" value="1"/>
</dbReference>
<feature type="transmembrane region" description="Helical" evidence="7">
    <location>
        <begin position="136"/>
        <end position="154"/>
    </location>
</feature>
<dbReference type="Pfam" id="PF00528">
    <property type="entry name" value="BPD_transp_1"/>
    <property type="match status" value="1"/>
</dbReference>
<gene>
    <name evidence="9" type="ORF">E1B25_07310</name>
</gene>
<dbReference type="OrthoDB" id="9766870at2"/>
<dbReference type="GO" id="GO:0055085">
    <property type="term" value="P:transmembrane transport"/>
    <property type="evidence" value="ECO:0007669"/>
    <property type="project" value="InterPro"/>
</dbReference>
<sequence>MFSIFGRIDRLSRFGFGLLVFLILLGLIGPYLPLGDPMRIGAGPRLSSPSWLFPFGTDELGRSFLPRVVDGIRATFLLSAVAVIITAIIGTLLGMVAGFFGGVADQVVARGADILFSFPAILAGLLIAAVMGPGQISAIAVISVATLPLFIRVVRSVTLGLASRGFIVAAQVAGASPWRVMIVHILPNIIGAVIVQLTYALSIGMIIESALSFLGLGGQAPYASLGSLLRQGSAYLTFAPWLVLSSGAVLSAAIMAVNLTGDAVRDALEPLKGRSLT</sequence>
<dbReference type="PANTHER" id="PTHR43386:SF25">
    <property type="entry name" value="PEPTIDE ABC TRANSPORTER PERMEASE PROTEIN"/>
    <property type="match status" value="1"/>
</dbReference>
<keyword evidence="4 7" id="KW-0812">Transmembrane</keyword>
<keyword evidence="5 7" id="KW-1133">Transmembrane helix</keyword>
<keyword evidence="10" id="KW-1185">Reference proteome</keyword>
<comment type="caution">
    <text evidence="9">The sequence shown here is derived from an EMBL/GenBank/DDBJ whole genome shotgun (WGS) entry which is preliminary data.</text>
</comment>
<dbReference type="AlphaFoldDB" id="A0A4R5EXW0"/>
<feature type="transmembrane region" description="Helical" evidence="7">
    <location>
        <begin position="112"/>
        <end position="130"/>
    </location>
</feature>
<evidence type="ECO:0000256" key="7">
    <source>
        <dbReference type="RuleBase" id="RU363032"/>
    </source>
</evidence>
<evidence type="ECO:0000259" key="8">
    <source>
        <dbReference type="PROSITE" id="PS50928"/>
    </source>
</evidence>
<dbReference type="Gene3D" id="1.10.3720.10">
    <property type="entry name" value="MetI-like"/>
    <property type="match status" value="1"/>
</dbReference>
<proteinExistence type="inferred from homology"/>
<evidence type="ECO:0000313" key="9">
    <source>
        <dbReference type="EMBL" id="TDE39844.1"/>
    </source>
</evidence>
<comment type="subcellular location">
    <subcellularLocation>
        <location evidence="1 7">Cell membrane</location>
        <topology evidence="1 7">Multi-pass membrane protein</topology>
    </subcellularLocation>
</comment>
<name>A0A4R5EXW0_9RHOB</name>
<feature type="transmembrane region" description="Helical" evidence="7">
    <location>
        <begin position="234"/>
        <end position="257"/>
    </location>
</feature>
<evidence type="ECO:0000256" key="2">
    <source>
        <dbReference type="ARBA" id="ARBA00022448"/>
    </source>
</evidence>
<evidence type="ECO:0000256" key="3">
    <source>
        <dbReference type="ARBA" id="ARBA00022475"/>
    </source>
</evidence>
<evidence type="ECO:0000256" key="1">
    <source>
        <dbReference type="ARBA" id="ARBA00004651"/>
    </source>
</evidence>
<keyword evidence="3" id="KW-1003">Cell membrane</keyword>
<comment type="similarity">
    <text evidence="7">Belongs to the binding-protein-dependent transport system permease family.</text>
</comment>
<feature type="transmembrane region" description="Helical" evidence="7">
    <location>
        <begin position="12"/>
        <end position="32"/>
    </location>
</feature>
<dbReference type="InterPro" id="IPR035906">
    <property type="entry name" value="MetI-like_sf"/>
</dbReference>
<keyword evidence="6 7" id="KW-0472">Membrane</keyword>
<feature type="transmembrane region" description="Helical" evidence="7">
    <location>
        <begin position="189"/>
        <end position="214"/>
    </location>
</feature>
<accession>A0A4R5EXW0</accession>
<dbReference type="EMBL" id="SMFP01000003">
    <property type="protein sequence ID" value="TDE39844.1"/>
    <property type="molecule type" value="Genomic_DNA"/>
</dbReference>
<dbReference type="Proteomes" id="UP000294662">
    <property type="component" value="Unassembled WGS sequence"/>
</dbReference>
<evidence type="ECO:0000313" key="10">
    <source>
        <dbReference type="Proteomes" id="UP000294662"/>
    </source>
</evidence>
<dbReference type="GO" id="GO:0005886">
    <property type="term" value="C:plasma membrane"/>
    <property type="evidence" value="ECO:0007669"/>
    <property type="project" value="UniProtKB-SubCell"/>
</dbReference>
<protein>
    <submittedName>
        <fullName evidence="9">ABC transporter permease</fullName>
    </submittedName>
</protein>
<evidence type="ECO:0000256" key="5">
    <source>
        <dbReference type="ARBA" id="ARBA00022989"/>
    </source>
</evidence>
<dbReference type="InterPro" id="IPR000515">
    <property type="entry name" value="MetI-like"/>
</dbReference>
<dbReference type="InterPro" id="IPR050366">
    <property type="entry name" value="BP-dependent_transpt_permease"/>
</dbReference>